<protein>
    <recommendedName>
        <fullName evidence="3">F-box domain-containing protein</fullName>
    </recommendedName>
</protein>
<keyword evidence="2" id="KW-1185">Reference proteome</keyword>
<accession>A0A2P4QJ20</accession>
<dbReference type="EMBL" id="AUPC02000038">
    <property type="protein sequence ID" value="POG77639.1"/>
    <property type="molecule type" value="Genomic_DNA"/>
</dbReference>
<comment type="caution">
    <text evidence="1">The sequence shown here is derived from an EMBL/GenBank/DDBJ whole genome shotgun (WGS) entry which is preliminary data.</text>
</comment>
<dbReference type="AlphaFoldDB" id="A0A2P4QJ20"/>
<evidence type="ECO:0008006" key="3">
    <source>
        <dbReference type="Google" id="ProtNLM"/>
    </source>
</evidence>
<evidence type="ECO:0000313" key="2">
    <source>
        <dbReference type="Proteomes" id="UP000018888"/>
    </source>
</evidence>
<dbReference type="Proteomes" id="UP000018888">
    <property type="component" value="Unassembled WGS sequence"/>
</dbReference>
<evidence type="ECO:0000313" key="1">
    <source>
        <dbReference type="EMBL" id="POG77639.1"/>
    </source>
</evidence>
<proteinExistence type="predicted"/>
<reference evidence="1 2" key="1">
    <citation type="journal article" date="2013" name="Proc. Natl. Acad. Sci. U.S.A.">
        <title>Genome of an arbuscular mycorrhizal fungus provides insight into the oldest plant symbiosis.</title>
        <authorList>
            <person name="Tisserant E."/>
            <person name="Malbreil M."/>
            <person name="Kuo A."/>
            <person name="Kohler A."/>
            <person name="Symeonidi A."/>
            <person name="Balestrini R."/>
            <person name="Charron P."/>
            <person name="Duensing N."/>
            <person name="Frei Dit Frey N."/>
            <person name="Gianinazzi-Pearson V."/>
            <person name="Gilbert L.B."/>
            <person name="Handa Y."/>
            <person name="Herr J.R."/>
            <person name="Hijri M."/>
            <person name="Koul R."/>
            <person name="Kawaguchi M."/>
            <person name="Krajinski F."/>
            <person name="Lammers P.J."/>
            <person name="Masclaux F.G."/>
            <person name="Murat C."/>
            <person name="Morin E."/>
            <person name="Ndikumana S."/>
            <person name="Pagni M."/>
            <person name="Petitpierre D."/>
            <person name="Requena N."/>
            <person name="Rosikiewicz P."/>
            <person name="Riley R."/>
            <person name="Saito K."/>
            <person name="San Clemente H."/>
            <person name="Shapiro H."/>
            <person name="van Tuinen D."/>
            <person name="Becard G."/>
            <person name="Bonfante P."/>
            <person name="Paszkowski U."/>
            <person name="Shachar-Hill Y.Y."/>
            <person name="Tuskan G.A."/>
            <person name="Young P.W."/>
            <person name="Sanders I.R."/>
            <person name="Henrissat B."/>
            <person name="Rensing S.A."/>
            <person name="Grigoriev I.V."/>
            <person name="Corradi N."/>
            <person name="Roux C."/>
            <person name="Martin F."/>
        </authorList>
    </citation>
    <scope>NUCLEOTIDE SEQUENCE [LARGE SCALE GENOMIC DNA]</scope>
    <source>
        <strain evidence="1 2">DAOM 197198</strain>
    </source>
</reference>
<name>A0A2P4QJ20_RHIID</name>
<reference evidence="1 2" key="2">
    <citation type="journal article" date="2018" name="New Phytol.">
        <title>High intraspecific genome diversity in the model arbuscular mycorrhizal symbiont Rhizophagus irregularis.</title>
        <authorList>
            <person name="Chen E.C.H."/>
            <person name="Morin E."/>
            <person name="Beaudet D."/>
            <person name="Noel J."/>
            <person name="Yildirir G."/>
            <person name="Ndikumana S."/>
            <person name="Charron P."/>
            <person name="St-Onge C."/>
            <person name="Giorgi J."/>
            <person name="Kruger M."/>
            <person name="Marton T."/>
            <person name="Ropars J."/>
            <person name="Grigoriev I.V."/>
            <person name="Hainaut M."/>
            <person name="Henrissat B."/>
            <person name="Roux C."/>
            <person name="Martin F."/>
            <person name="Corradi N."/>
        </authorList>
    </citation>
    <scope>NUCLEOTIDE SEQUENCE [LARGE SCALE GENOMIC DNA]</scope>
    <source>
        <strain evidence="1 2">DAOM 197198</strain>
    </source>
</reference>
<gene>
    <name evidence="1" type="ORF">GLOIN_2v1767467</name>
</gene>
<organism evidence="1 2">
    <name type="scientific">Rhizophagus irregularis (strain DAOM 181602 / DAOM 197198 / MUCL 43194)</name>
    <name type="common">Arbuscular mycorrhizal fungus</name>
    <name type="synonym">Glomus intraradices</name>
    <dbReference type="NCBI Taxonomy" id="747089"/>
    <lineage>
        <taxon>Eukaryota</taxon>
        <taxon>Fungi</taxon>
        <taxon>Fungi incertae sedis</taxon>
        <taxon>Mucoromycota</taxon>
        <taxon>Glomeromycotina</taxon>
        <taxon>Glomeromycetes</taxon>
        <taxon>Glomerales</taxon>
        <taxon>Glomeraceae</taxon>
        <taxon>Rhizophagus</taxon>
    </lineage>
</organism>
<sequence length="527" mass="63055">MSFSKMFSDLPELTYEIIKYFRNDFSTLHSCILVNRLWCRLTIPLLWENPFSIPTRNYNFIDIYLNNLNDDFKSKLNEYKINNSLPLNNNNTLFNYPKFLKYLNTYNFIDYVNMWIDTSTIKTSIPKNKIYSISDFRKLIDILLFKTFIENEVNLNTLEIDTSNIYYNLYYDIILELILQNTNFIHNIKNLKLHIVNYNENVIIKISQIINLHQNLKKIFIENNYLPLYKSLLLLKGCNCSNTTLNTIIFYHINFKGINNLDKVFKQLNVLESLHIIYCSLNTDFTQQIINLNKSFKLKSLFINEESQIDESLLLLLKKSGDYLENLGFSPSYKLSLILKQQLLESFIKYNKNMKFLDFSRFENQFIYLTLNLIENVKQNLNYLAINVYENFQSYIIEYSSIILQNLGQILPHKLEYLSLILCIKESDMEIFLKNSQNIFIKKFLINLIHNRLYEDSNILPYVKEYIMKKKRVKYLAIIGTFSEKYPRYGDLSYFKNEVEEFKLHDIKVQCYYDLLFNIHDFAKKIN</sequence>